<organism evidence="1 2">
    <name type="scientific">Undibacterium seohonense</name>
    <dbReference type="NCBI Taxonomy" id="1344950"/>
    <lineage>
        <taxon>Bacteria</taxon>
        <taxon>Pseudomonadati</taxon>
        <taxon>Pseudomonadota</taxon>
        <taxon>Betaproteobacteria</taxon>
        <taxon>Burkholderiales</taxon>
        <taxon>Oxalobacteraceae</taxon>
        <taxon>Undibacterium</taxon>
    </lineage>
</organism>
<keyword evidence="2" id="KW-1185">Reference proteome</keyword>
<dbReference type="InterPro" id="IPR043129">
    <property type="entry name" value="ATPase_NBD"/>
</dbReference>
<dbReference type="Gene3D" id="3.30.420.310">
    <property type="entry name" value="2-keto-3-deoxy-galactonokinase, C-terminal domain"/>
    <property type="match status" value="1"/>
</dbReference>
<sequence>MPMNSAVQLIGIDWGSTCLRIFLISSSGEVLATRSNGRGISSINGSANDYEQSLKELAGDWLEEYPAIQILACGMVGSKHGWLEVPYVICAAGDVAIASGIRTVSDGQKRQVHIVPGLAFMPANVPPDVMRGEETQIIGALTLRPDCHKKSCLILPGTHSKWVHIEHGKVLSLSTHMTGELFAVLCQHTVLGRLMSQSQNALDLSVFLRGVGDACSGGHLGLAHQLFAVRTLGLMEMLPAASLDDYLSGLLIGHEIQAGLAWRLAAGLAQAPLLLIGDSSLCGLYAQALSYCGVDDVSILSNTAPIGLWAIANCCEKKLLRDVCK</sequence>
<proteinExistence type="predicted"/>
<name>A0ABR6X3N7_9BURK</name>
<evidence type="ECO:0000313" key="1">
    <source>
        <dbReference type="EMBL" id="MBC3806971.1"/>
    </source>
</evidence>
<dbReference type="InterPro" id="IPR007729">
    <property type="entry name" value="DGOK"/>
</dbReference>
<dbReference type="SUPFAM" id="SSF53067">
    <property type="entry name" value="Actin-like ATPase domain"/>
    <property type="match status" value="1"/>
</dbReference>
<accession>A0ABR6X3N7</accession>
<dbReference type="InterPro" id="IPR042258">
    <property type="entry name" value="DGOK_N"/>
</dbReference>
<evidence type="ECO:0000313" key="2">
    <source>
        <dbReference type="Proteomes" id="UP000648257"/>
    </source>
</evidence>
<dbReference type="CDD" id="cd24012">
    <property type="entry name" value="ASKHA_NBD_KDGal-kinase"/>
    <property type="match status" value="1"/>
</dbReference>
<dbReference type="Proteomes" id="UP000648257">
    <property type="component" value="Unassembled WGS sequence"/>
</dbReference>
<protein>
    <submittedName>
        <fullName evidence="1">2-dehydro-3-deoxygalactonokinase</fullName>
    </submittedName>
</protein>
<dbReference type="EMBL" id="JACOFW010000005">
    <property type="protein sequence ID" value="MBC3806971.1"/>
    <property type="molecule type" value="Genomic_DNA"/>
</dbReference>
<gene>
    <name evidence="1" type="ORF">H8K52_06380</name>
</gene>
<dbReference type="InterPro" id="IPR042257">
    <property type="entry name" value="DGOK_C"/>
</dbReference>
<dbReference type="Pfam" id="PF05035">
    <property type="entry name" value="DGOK"/>
    <property type="match status" value="1"/>
</dbReference>
<comment type="caution">
    <text evidence="1">The sequence shown here is derived from an EMBL/GenBank/DDBJ whole genome shotgun (WGS) entry which is preliminary data.</text>
</comment>
<dbReference type="RefSeq" id="WP_186922058.1">
    <property type="nucleotide sequence ID" value="NZ_JACOFW010000005.1"/>
</dbReference>
<dbReference type="Gene3D" id="3.30.420.300">
    <property type="entry name" value="2-keto-3-deoxy-galactonokinase, substrate binding domain"/>
    <property type="match status" value="1"/>
</dbReference>
<reference evidence="1 2" key="1">
    <citation type="submission" date="2020-08" db="EMBL/GenBank/DDBJ databases">
        <title>Novel species isolated from subtropical streams in China.</title>
        <authorList>
            <person name="Lu H."/>
        </authorList>
    </citation>
    <scope>NUCLEOTIDE SEQUENCE [LARGE SCALE GENOMIC DNA]</scope>
    <source>
        <strain evidence="1 2">KACC 16656</strain>
    </source>
</reference>